<dbReference type="PANTHER" id="PTHR30273:SF2">
    <property type="entry name" value="PROTEIN FECR"/>
    <property type="match status" value="1"/>
</dbReference>
<reference evidence="4 5" key="1">
    <citation type="submission" date="2019-06" db="EMBL/GenBank/DDBJ databases">
        <title>Genome of Methylobacterium sp. 17Sr1-39.</title>
        <authorList>
            <person name="Seo T."/>
        </authorList>
    </citation>
    <scope>NUCLEOTIDE SEQUENCE [LARGE SCALE GENOMIC DNA]</scope>
    <source>
        <strain evidence="4 5">17Sr1-39</strain>
    </source>
</reference>
<evidence type="ECO:0000256" key="1">
    <source>
        <dbReference type="SAM" id="MobiDB-lite"/>
    </source>
</evidence>
<evidence type="ECO:0000259" key="3">
    <source>
        <dbReference type="Pfam" id="PF16220"/>
    </source>
</evidence>
<feature type="compositionally biased region" description="Low complexity" evidence="1">
    <location>
        <begin position="94"/>
        <end position="107"/>
    </location>
</feature>
<dbReference type="RefSeq" id="WP_139038331.1">
    <property type="nucleotide sequence ID" value="NZ_VDDA01000014.1"/>
</dbReference>
<feature type="domain" description="FecR protein" evidence="2">
    <location>
        <begin position="137"/>
        <end position="228"/>
    </location>
</feature>
<feature type="compositionally biased region" description="Basic and acidic residues" evidence="1">
    <location>
        <begin position="1"/>
        <end position="15"/>
    </location>
</feature>
<name>A0A5C4LCP7_9HYPH</name>
<dbReference type="InterPro" id="IPR006860">
    <property type="entry name" value="FecR"/>
</dbReference>
<dbReference type="AlphaFoldDB" id="A0A5C4LCP7"/>
<dbReference type="PIRSF" id="PIRSF018266">
    <property type="entry name" value="FecR"/>
    <property type="match status" value="1"/>
</dbReference>
<evidence type="ECO:0000259" key="2">
    <source>
        <dbReference type="Pfam" id="PF04773"/>
    </source>
</evidence>
<dbReference type="Pfam" id="PF16220">
    <property type="entry name" value="DUF4880"/>
    <property type="match status" value="1"/>
</dbReference>
<organism evidence="4 5">
    <name type="scientific">Methylobacterium terricola</name>
    <dbReference type="NCBI Taxonomy" id="2583531"/>
    <lineage>
        <taxon>Bacteria</taxon>
        <taxon>Pseudomonadati</taxon>
        <taxon>Pseudomonadota</taxon>
        <taxon>Alphaproteobacteria</taxon>
        <taxon>Hyphomicrobiales</taxon>
        <taxon>Methylobacteriaceae</taxon>
        <taxon>Methylobacterium</taxon>
    </lineage>
</organism>
<dbReference type="Gene3D" id="3.55.50.30">
    <property type="match status" value="1"/>
</dbReference>
<dbReference type="OrthoDB" id="636724at2"/>
<gene>
    <name evidence="4" type="ORF">FF100_24180</name>
</gene>
<dbReference type="EMBL" id="VDDA01000014">
    <property type="protein sequence ID" value="TNC10017.1"/>
    <property type="molecule type" value="Genomic_DNA"/>
</dbReference>
<dbReference type="InterPro" id="IPR032623">
    <property type="entry name" value="FecR_N"/>
</dbReference>
<protein>
    <submittedName>
        <fullName evidence="4">DUF4880 domain-containing protein</fullName>
    </submittedName>
</protein>
<dbReference type="PANTHER" id="PTHR30273">
    <property type="entry name" value="PERIPLASMIC SIGNAL SENSOR AND SIGMA FACTOR ACTIVATOR FECR-RELATED"/>
    <property type="match status" value="1"/>
</dbReference>
<comment type="caution">
    <text evidence="4">The sequence shown here is derived from an EMBL/GenBank/DDBJ whole genome shotgun (WGS) entry which is preliminary data.</text>
</comment>
<accession>A0A5C4LCP7</accession>
<sequence length="343" mass="35662">MAIRDGTDAQDRDGPDPSGPEPRDEDPVEAEAAAWVVRLSSSDATEADRTAFAAWLAADPAHAAAHAEMEEFWHRLGHVPDARRHRTAQGQAEGQTKGKGQATGKGQAKGPAGLAAVLVLGTTLAWQAGLADWLRADLWSGVGAITHATLSDGSRVDLNTGTAIALRFSGAERRVALLRGEAVFDVARDPGRPFVVEGGGVSVRAVGTVFVVRADEAMRPVGVAEGRVDVGIAGRHLPVSAGEAVIAPDGAAASVVKADVGRAMAWRDGRLTVSGEPLSDVLATLGRYRRGRIVLLDAKAGARRVTGAFDLRDTDEALDAIAASLSLRVARVTPLLVLVGSPL</sequence>
<feature type="region of interest" description="Disordered" evidence="1">
    <location>
        <begin position="1"/>
        <end position="32"/>
    </location>
</feature>
<dbReference type="Pfam" id="PF04773">
    <property type="entry name" value="FecR"/>
    <property type="match status" value="1"/>
</dbReference>
<proteinExistence type="predicted"/>
<dbReference type="Proteomes" id="UP000305267">
    <property type="component" value="Unassembled WGS sequence"/>
</dbReference>
<evidence type="ECO:0000313" key="4">
    <source>
        <dbReference type="EMBL" id="TNC10017.1"/>
    </source>
</evidence>
<evidence type="ECO:0000313" key="5">
    <source>
        <dbReference type="Proteomes" id="UP000305267"/>
    </source>
</evidence>
<dbReference type="GO" id="GO:0016989">
    <property type="term" value="F:sigma factor antagonist activity"/>
    <property type="evidence" value="ECO:0007669"/>
    <property type="project" value="TreeGrafter"/>
</dbReference>
<dbReference type="InterPro" id="IPR012373">
    <property type="entry name" value="Ferrdict_sens_TM"/>
</dbReference>
<feature type="region of interest" description="Disordered" evidence="1">
    <location>
        <begin position="83"/>
        <end position="107"/>
    </location>
</feature>
<keyword evidence="5" id="KW-1185">Reference proteome</keyword>
<feature type="domain" description="FecR N-terminal" evidence="3">
    <location>
        <begin position="31"/>
        <end position="71"/>
    </location>
</feature>
<dbReference type="Gene3D" id="2.60.120.1440">
    <property type="match status" value="1"/>
</dbReference>